<dbReference type="AlphaFoldDB" id="A0A670IIX5"/>
<keyword evidence="1" id="KW-0472">Membrane</keyword>
<evidence type="ECO:0000313" key="2">
    <source>
        <dbReference type="Ensembl" id="ENSPMRP00000011506.1"/>
    </source>
</evidence>
<accession>A0A670IIX5</accession>
<dbReference type="Ensembl" id="ENSPMRT00000012289.1">
    <property type="protein sequence ID" value="ENSPMRP00000011506.1"/>
    <property type="gene ID" value="ENSPMRG00000007706.1"/>
</dbReference>
<proteinExistence type="predicted"/>
<protein>
    <submittedName>
        <fullName evidence="2">Uncharacterized protein</fullName>
    </submittedName>
</protein>
<keyword evidence="3" id="KW-1185">Reference proteome</keyword>
<reference evidence="2" key="2">
    <citation type="submission" date="2025-08" db="UniProtKB">
        <authorList>
            <consortium name="Ensembl"/>
        </authorList>
    </citation>
    <scope>IDENTIFICATION</scope>
</reference>
<keyword evidence="1" id="KW-1133">Transmembrane helix</keyword>
<organism evidence="2 3">
    <name type="scientific">Podarcis muralis</name>
    <name type="common">Wall lizard</name>
    <name type="synonym">Lacerta muralis</name>
    <dbReference type="NCBI Taxonomy" id="64176"/>
    <lineage>
        <taxon>Eukaryota</taxon>
        <taxon>Metazoa</taxon>
        <taxon>Chordata</taxon>
        <taxon>Craniata</taxon>
        <taxon>Vertebrata</taxon>
        <taxon>Euteleostomi</taxon>
        <taxon>Lepidosauria</taxon>
        <taxon>Squamata</taxon>
        <taxon>Bifurcata</taxon>
        <taxon>Unidentata</taxon>
        <taxon>Episquamata</taxon>
        <taxon>Laterata</taxon>
        <taxon>Lacertibaenia</taxon>
        <taxon>Lacertidae</taxon>
        <taxon>Podarcis</taxon>
    </lineage>
</organism>
<evidence type="ECO:0000256" key="1">
    <source>
        <dbReference type="SAM" id="Phobius"/>
    </source>
</evidence>
<dbReference type="GeneTree" id="ENSGT00990000204056"/>
<keyword evidence="1" id="KW-0812">Transmembrane</keyword>
<dbReference type="OMA" id="CLPCFHH"/>
<evidence type="ECO:0000313" key="3">
    <source>
        <dbReference type="Proteomes" id="UP000472272"/>
    </source>
</evidence>
<sequence>MKVFKGCNCVNWLSPLSSSKHLTEGCFPCLPCFLHNHLVFTYILASVAFLKTLFVSFTFLVRIILKIRNPSVKHIA</sequence>
<feature type="transmembrane region" description="Helical" evidence="1">
    <location>
        <begin position="40"/>
        <end position="65"/>
    </location>
</feature>
<name>A0A670IIX5_PODMU</name>
<reference evidence="2 3" key="1">
    <citation type="journal article" date="2019" name="Proc. Natl. Acad. Sci. U.S.A.">
        <title>Regulatory changes in pterin and carotenoid genes underlie balanced color polymorphisms in the wall lizard.</title>
        <authorList>
            <person name="Andrade P."/>
            <person name="Pinho C."/>
            <person name="Perez I de Lanuza G."/>
            <person name="Afonso S."/>
            <person name="Brejcha J."/>
            <person name="Rubin C.J."/>
            <person name="Wallerman O."/>
            <person name="Pereira P."/>
            <person name="Sabatino S.J."/>
            <person name="Bellati A."/>
            <person name="Pellitteri-Rosa D."/>
            <person name="Bosakova Z."/>
            <person name="Bunikis I."/>
            <person name="Carretero M.A."/>
            <person name="Feiner N."/>
            <person name="Marsik P."/>
            <person name="Pauperio F."/>
            <person name="Salvi D."/>
            <person name="Soler L."/>
            <person name="While G.M."/>
            <person name="Uller T."/>
            <person name="Font E."/>
            <person name="Andersson L."/>
            <person name="Carneiro M."/>
        </authorList>
    </citation>
    <scope>NUCLEOTIDE SEQUENCE</scope>
</reference>
<dbReference type="Proteomes" id="UP000472272">
    <property type="component" value="Chromosome 6"/>
</dbReference>
<reference evidence="2" key="3">
    <citation type="submission" date="2025-09" db="UniProtKB">
        <authorList>
            <consortium name="Ensembl"/>
        </authorList>
    </citation>
    <scope>IDENTIFICATION</scope>
</reference>